<dbReference type="PANTHER" id="PTHR43881:SF1">
    <property type="entry name" value="GAMMA-GLUTAMYLTRANSPEPTIDASE (AFU_ORTHOLOGUE AFUA_4G13580)"/>
    <property type="match status" value="1"/>
</dbReference>
<name>A0AAE0X1I4_9PEZI</name>
<proteinExistence type="predicted"/>
<reference evidence="1" key="1">
    <citation type="journal article" date="2023" name="Mol. Phylogenet. Evol.">
        <title>Genome-scale phylogeny and comparative genomics of the fungal order Sordariales.</title>
        <authorList>
            <person name="Hensen N."/>
            <person name="Bonometti L."/>
            <person name="Westerberg I."/>
            <person name="Brannstrom I.O."/>
            <person name="Guillou S."/>
            <person name="Cros-Aarteil S."/>
            <person name="Calhoun S."/>
            <person name="Haridas S."/>
            <person name="Kuo A."/>
            <person name="Mondo S."/>
            <person name="Pangilinan J."/>
            <person name="Riley R."/>
            <person name="LaButti K."/>
            <person name="Andreopoulos B."/>
            <person name="Lipzen A."/>
            <person name="Chen C."/>
            <person name="Yan M."/>
            <person name="Daum C."/>
            <person name="Ng V."/>
            <person name="Clum A."/>
            <person name="Steindorff A."/>
            <person name="Ohm R.A."/>
            <person name="Martin F."/>
            <person name="Silar P."/>
            <person name="Natvig D.O."/>
            <person name="Lalanne C."/>
            <person name="Gautier V."/>
            <person name="Ament-Velasquez S.L."/>
            <person name="Kruys A."/>
            <person name="Hutchinson M.I."/>
            <person name="Powell A.J."/>
            <person name="Barry K."/>
            <person name="Miller A.N."/>
            <person name="Grigoriev I.V."/>
            <person name="Debuchy R."/>
            <person name="Gladieux P."/>
            <person name="Hiltunen Thoren M."/>
            <person name="Johannesson H."/>
        </authorList>
    </citation>
    <scope>NUCLEOTIDE SEQUENCE</scope>
    <source>
        <strain evidence="1">CBS 314.62</strain>
    </source>
</reference>
<dbReference type="InterPro" id="IPR052896">
    <property type="entry name" value="GGT-like_enzyme"/>
</dbReference>
<reference evidence="1" key="2">
    <citation type="submission" date="2023-06" db="EMBL/GenBank/DDBJ databases">
        <authorList>
            <consortium name="Lawrence Berkeley National Laboratory"/>
            <person name="Haridas S."/>
            <person name="Hensen N."/>
            <person name="Bonometti L."/>
            <person name="Westerberg I."/>
            <person name="Brannstrom I.O."/>
            <person name="Guillou S."/>
            <person name="Cros-Aarteil S."/>
            <person name="Calhoun S."/>
            <person name="Kuo A."/>
            <person name="Mondo S."/>
            <person name="Pangilinan J."/>
            <person name="Riley R."/>
            <person name="Labutti K."/>
            <person name="Andreopoulos B."/>
            <person name="Lipzen A."/>
            <person name="Chen C."/>
            <person name="Yanf M."/>
            <person name="Daum C."/>
            <person name="Ng V."/>
            <person name="Clum A."/>
            <person name="Steindorff A."/>
            <person name="Ohm R."/>
            <person name="Martin F."/>
            <person name="Silar P."/>
            <person name="Natvig D."/>
            <person name="Lalanne C."/>
            <person name="Gautier V."/>
            <person name="Ament-Velasquez S.L."/>
            <person name="Kruys A."/>
            <person name="Hutchinson M.I."/>
            <person name="Powell A.J."/>
            <person name="Barry K."/>
            <person name="Miller A.N."/>
            <person name="Grigoriev I.V."/>
            <person name="Debuchy R."/>
            <person name="Gladieux P."/>
            <person name="Thoren M.H."/>
            <person name="Johannesson H."/>
        </authorList>
    </citation>
    <scope>NUCLEOTIDE SEQUENCE</scope>
    <source>
        <strain evidence="1">CBS 314.62</strain>
    </source>
</reference>
<dbReference type="EMBL" id="JAULSO010000005">
    <property type="protein sequence ID" value="KAK3682843.1"/>
    <property type="molecule type" value="Genomic_DNA"/>
</dbReference>
<dbReference type="PANTHER" id="PTHR43881">
    <property type="entry name" value="GAMMA-GLUTAMYLTRANSPEPTIDASE (AFU_ORTHOLOGUE AFUA_4G13580)"/>
    <property type="match status" value="1"/>
</dbReference>
<sequence>MTATTTGTGSYPADDGKFTVFPSRRSVVHSTKGIVSTISPLANEAGLRILREGGNAAASPPQDAAVAAAAVLNVVDPSMTGIGGDAFALFYDAKTAKVHALNGSGRSAAGATLEDVCRDLKIVDRVYGAIPNTSALSVTVPGAAAAWVDIVEQFGSGVVSLAQVLAPAIELAEEGCAISEIASYYWVATEEELKSRPNGIELLKRDPNASQGYRAPRAGEFYQNPLLADTFRKLAEHGKAGFYEGPIAEAIVEVVKSLGGYLTLDDLRSHGKQGSELTQAVSIRLQPNVFSETAPAGEIDLWEHPPNGQGIVAQMALGILQILQKENKIPKFQPQDHNSPAYLHALISALRIAFADGSWFITDPTHSPPSTTTTLLSPSYLATRAALFSPTSPTTSLTPGALAQHNTSDTVYLATTDPQGNACSLVNSVADTFGSRIVPRNAGFVLQNRGAGFHLTSTHPNVYAPGKRPYNTIIPALVTHANTARRGLHSVLGVMGGAMQPQGHVQVLMNLVVFGMNPQVALDAPRVCVGVSLPGKATDPDKRVDEAVYVEEGVEEETVEALRGMGYEVKVVKGMGRALFGRGQVVRVGVDGVEGQRVYSAGSDGRGDGAAGVLI</sequence>
<dbReference type="PRINTS" id="PR01210">
    <property type="entry name" value="GGTRANSPTASE"/>
</dbReference>
<dbReference type="InterPro" id="IPR043137">
    <property type="entry name" value="GGT_ssub_C"/>
</dbReference>
<evidence type="ECO:0000313" key="2">
    <source>
        <dbReference type="Proteomes" id="UP001270362"/>
    </source>
</evidence>
<dbReference type="InterPro" id="IPR029055">
    <property type="entry name" value="Ntn_hydrolases_N"/>
</dbReference>
<dbReference type="Pfam" id="PF01019">
    <property type="entry name" value="G_glu_transpept"/>
    <property type="match status" value="1"/>
</dbReference>
<dbReference type="Gene3D" id="3.60.20.40">
    <property type="match status" value="1"/>
</dbReference>
<dbReference type="InterPro" id="IPR043138">
    <property type="entry name" value="GGT_lsub"/>
</dbReference>
<protein>
    <submittedName>
        <fullName evidence="1">Nucleophile aminohydrolase</fullName>
    </submittedName>
</protein>
<accession>A0AAE0X1I4</accession>
<dbReference type="Gene3D" id="1.10.246.130">
    <property type="match status" value="1"/>
</dbReference>
<gene>
    <name evidence="1" type="ORF">B0T22DRAFT_414266</name>
</gene>
<organism evidence="1 2">
    <name type="scientific">Podospora appendiculata</name>
    <dbReference type="NCBI Taxonomy" id="314037"/>
    <lineage>
        <taxon>Eukaryota</taxon>
        <taxon>Fungi</taxon>
        <taxon>Dikarya</taxon>
        <taxon>Ascomycota</taxon>
        <taxon>Pezizomycotina</taxon>
        <taxon>Sordariomycetes</taxon>
        <taxon>Sordariomycetidae</taxon>
        <taxon>Sordariales</taxon>
        <taxon>Podosporaceae</taxon>
        <taxon>Podospora</taxon>
    </lineage>
</organism>
<dbReference type="SUPFAM" id="SSF56235">
    <property type="entry name" value="N-terminal nucleophile aminohydrolases (Ntn hydrolases)"/>
    <property type="match status" value="1"/>
</dbReference>
<comment type="caution">
    <text evidence="1">The sequence shown here is derived from an EMBL/GenBank/DDBJ whole genome shotgun (WGS) entry which is preliminary data.</text>
</comment>
<keyword evidence="2" id="KW-1185">Reference proteome</keyword>
<dbReference type="Proteomes" id="UP001270362">
    <property type="component" value="Unassembled WGS sequence"/>
</dbReference>
<dbReference type="AlphaFoldDB" id="A0AAE0X1I4"/>
<evidence type="ECO:0000313" key="1">
    <source>
        <dbReference type="EMBL" id="KAK3682843.1"/>
    </source>
</evidence>